<protein>
    <submittedName>
        <fullName evidence="2">Uncharacterized protein</fullName>
    </submittedName>
</protein>
<evidence type="ECO:0000313" key="2">
    <source>
        <dbReference type="EMBL" id="KAJ7213373.1"/>
    </source>
</evidence>
<feature type="region of interest" description="Disordered" evidence="1">
    <location>
        <begin position="61"/>
        <end position="82"/>
    </location>
</feature>
<evidence type="ECO:0000256" key="1">
    <source>
        <dbReference type="SAM" id="MobiDB-lite"/>
    </source>
</evidence>
<accession>A0AAD6VLH5</accession>
<evidence type="ECO:0000313" key="3">
    <source>
        <dbReference type="Proteomes" id="UP001219525"/>
    </source>
</evidence>
<name>A0AAD6VLH5_9AGAR</name>
<dbReference type="AlphaFoldDB" id="A0AAD6VLH5"/>
<dbReference type="EMBL" id="JARJCW010000021">
    <property type="protein sequence ID" value="KAJ7213373.1"/>
    <property type="molecule type" value="Genomic_DNA"/>
</dbReference>
<reference evidence="2" key="1">
    <citation type="submission" date="2023-03" db="EMBL/GenBank/DDBJ databases">
        <title>Massive genome expansion in bonnet fungi (Mycena s.s.) driven by repeated elements and novel gene families across ecological guilds.</title>
        <authorList>
            <consortium name="Lawrence Berkeley National Laboratory"/>
            <person name="Harder C.B."/>
            <person name="Miyauchi S."/>
            <person name="Viragh M."/>
            <person name="Kuo A."/>
            <person name="Thoen E."/>
            <person name="Andreopoulos B."/>
            <person name="Lu D."/>
            <person name="Skrede I."/>
            <person name="Drula E."/>
            <person name="Henrissat B."/>
            <person name="Morin E."/>
            <person name="Kohler A."/>
            <person name="Barry K."/>
            <person name="LaButti K."/>
            <person name="Morin E."/>
            <person name="Salamov A."/>
            <person name="Lipzen A."/>
            <person name="Mereny Z."/>
            <person name="Hegedus B."/>
            <person name="Baldrian P."/>
            <person name="Stursova M."/>
            <person name="Weitz H."/>
            <person name="Taylor A."/>
            <person name="Grigoriev I.V."/>
            <person name="Nagy L.G."/>
            <person name="Martin F."/>
            <person name="Kauserud H."/>
        </authorList>
    </citation>
    <scope>NUCLEOTIDE SEQUENCE</scope>
    <source>
        <strain evidence="2">9144</strain>
    </source>
</reference>
<keyword evidence="3" id="KW-1185">Reference proteome</keyword>
<dbReference type="Proteomes" id="UP001219525">
    <property type="component" value="Unassembled WGS sequence"/>
</dbReference>
<comment type="caution">
    <text evidence="2">The sequence shown here is derived from an EMBL/GenBank/DDBJ whole genome shotgun (WGS) entry which is preliminary data.</text>
</comment>
<organism evidence="2 3">
    <name type="scientific">Mycena pura</name>
    <dbReference type="NCBI Taxonomy" id="153505"/>
    <lineage>
        <taxon>Eukaryota</taxon>
        <taxon>Fungi</taxon>
        <taxon>Dikarya</taxon>
        <taxon>Basidiomycota</taxon>
        <taxon>Agaricomycotina</taxon>
        <taxon>Agaricomycetes</taxon>
        <taxon>Agaricomycetidae</taxon>
        <taxon>Agaricales</taxon>
        <taxon>Marasmiineae</taxon>
        <taxon>Mycenaceae</taxon>
        <taxon>Mycena</taxon>
    </lineage>
</organism>
<proteinExistence type="predicted"/>
<sequence length="82" mass="8944">MAGDRQMVPRWEAPGRRPWFTGKLVDLRSSVCVEATVVSRPNAVVPLAVHGSGVTCMLLERPEDSEEEPTTGTFYIGNGSLK</sequence>
<gene>
    <name evidence="2" type="ORF">GGX14DRAFT_563697</name>
</gene>